<dbReference type="AlphaFoldDB" id="A0AAX4F601"/>
<dbReference type="Proteomes" id="UP001304423">
    <property type="component" value="Chromosome"/>
</dbReference>
<dbReference type="Pfam" id="PF06995">
    <property type="entry name" value="Phage_P2_GpU"/>
    <property type="match status" value="1"/>
</dbReference>
<sequence length="175" mass="19069">MMMILGLFPFMRSTTPYQSLEQQVTWRHVKNDRVGKFARYQYIGPGDDKVTLSGELYPEITGGDMSLTMLNAMAATGKAWPLIEGTGRIYGMYVITGINETRSLFFEDGKARHIAFSVSLERVNEDLREMLGQMGDIGSAVSNITDKVSSAAGGILDSAKDAATDALGSLKGLMN</sequence>
<accession>A0AAX4F601</accession>
<dbReference type="InterPro" id="IPR016912">
    <property type="entry name" value="Phage_P2_GpU"/>
</dbReference>
<reference evidence="1" key="1">
    <citation type="submission" date="2023-10" db="EMBL/GenBank/DDBJ databases">
        <title>Clonality and diversity in the soft rot Dickeya solani phytopathogen.</title>
        <authorList>
            <person name="Pedron J."/>
            <person name="Van Gijsegem F."/>
            <person name="Portier P."/>
            <person name="Taghouti G."/>
        </authorList>
    </citation>
    <scope>NUCLEOTIDE SEQUENCE</scope>
    <source>
        <strain evidence="1">CFBP5647</strain>
    </source>
</reference>
<evidence type="ECO:0000313" key="1">
    <source>
        <dbReference type="EMBL" id="WOA54377.1"/>
    </source>
</evidence>
<protein>
    <submittedName>
        <fullName evidence="1">Phage tail protein</fullName>
    </submittedName>
</protein>
<gene>
    <name evidence="1" type="ORF">RXA29_09260</name>
</gene>
<proteinExistence type="predicted"/>
<dbReference type="PIRSF" id="PIRSF029208">
    <property type="entry name" value="Phage_tail_GPU"/>
    <property type="match status" value="1"/>
</dbReference>
<evidence type="ECO:0000313" key="2">
    <source>
        <dbReference type="Proteomes" id="UP001304423"/>
    </source>
</evidence>
<dbReference type="InterPro" id="IPR009734">
    <property type="entry name" value="Myoviridae_GpU"/>
</dbReference>
<name>A0AAX4F601_9GAMM</name>
<dbReference type="EMBL" id="CP136339">
    <property type="protein sequence ID" value="WOA54377.1"/>
    <property type="molecule type" value="Genomic_DNA"/>
</dbReference>
<organism evidence="1 2">
    <name type="scientific">Dickeya solani</name>
    <dbReference type="NCBI Taxonomy" id="1089444"/>
    <lineage>
        <taxon>Bacteria</taxon>
        <taxon>Pseudomonadati</taxon>
        <taxon>Pseudomonadota</taxon>
        <taxon>Gammaproteobacteria</taxon>
        <taxon>Enterobacterales</taxon>
        <taxon>Pectobacteriaceae</taxon>
        <taxon>Dickeya</taxon>
    </lineage>
</organism>
<dbReference type="RefSeq" id="WP_316394338.1">
    <property type="nucleotide sequence ID" value="NZ_CP136339.1"/>
</dbReference>